<dbReference type="PANTHER" id="PTHR43070">
    <property type="match status" value="1"/>
</dbReference>
<evidence type="ECO:0000313" key="22">
    <source>
        <dbReference type="Proteomes" id="UP000799444"/>
    </source>
</evidence>
<dbReference type="AlphaFoldDB" id="A0A9P4UWM3"/>
<proteinExistence type="inferred from homology"/>
<gene>
    <name evidence="21" type="ORF">EJ04DRAFT_450269</name>
</gene>
<dbReference type="Pfam" id="PF03447">
    <property type="entry name" value="NAD_binding_3"/>
    <property type="match status" value="1"/>
</dbReference>
<evidence type="ECO:0000256" key="1">
    <source>
        <dbReference type="ARBA" id="ARBA00001920"/>
    </source>
</evidence>
<comment type="caution">
    <text evidence="21">The sequence shown here is derived from an EMBL/GenBank/DDBJ whole genome shotgun (WGS) entry which is preliminary data.</text>
</comment>
<keyword evidence="11 14" id="KW-0486">Methionine biosynthesis</keyword>
<evidence type="ECO:0000256" key="7">
    <source>
        <dbReference type="ARBA" id="ARBA00022605"/>
    </source>
</evidence>
<feature type="binding site" evidence="16">
    <location>
        <position position="218"/>
    </location>
    <ligand>
        <name>L-homoserine</name>
        <dbReference type="ChEBI" id="CHEBI:57476"/>
    </ligand>
</feature>
<dbReference type="GO" id="GO:0009088">
    <property type="term" value="P:threonine biosynthetic process"/>
    <property type="evidence" value="ECO:0007669"/>
    <property type="project" value="UniProtKB-KW"/>
</dbReference>
<comment type="cofactor">
    <cofactor evidence="1">
        <name>a metal cation</name>
        <dbReference type="ChEBI" id="CHEBI:25213"/>
    </cofactor>
</comment>
<evidence type="ECO:0000256" key="6">
    <source>
        <dbReference type="ARBA" id="ARBA00013376"/>
    </source>
</evidence>
<evidence type="ECO:0000256" key="2">
    <source>
        <dbReference type="ARBA" id="ARBA00005056"/>
    </source>
</evidence>
<dbReference type="SUPFAM" id="SSF55347">
    <property type="entry name" value="Glyceraldehyde-3-phosphate dehydrogenase-like, C-terminal domain"/>
    <property type="match status" value="1"/>
</dbReference>
<dbReference type="InterPro" id="IPR011147">
    <property type="entry name" value="Bifunc_Aspkin/hSer_DH"/>
</dbReference>
<dbReference type="EC" id="1.1.1.3" evidence="5 14"/>
<dbReference type="GO" id="GO:0009090">
    <property type="term" value="P:homoserine biosynthetic process"/>
    <property type="evidence" value="ECO:0007669"/>
    <property type="project" value="TreeGrafter"/>
</dbReference>
<feature type="domain" description="Aspartate/homoserine dehydrogenase NAD-binding" evidence="20">
    <location>
        <begin position="13"/>
        <end position="143"/>
    </location>
</feature>
<evidence type="ECO:0000313" key="21">
    <source>
        <dbReference type="EMBL" id="KAF2727963.1"/>
    </source>
</evidence>
<dbReference type="InterPro" id="IPR005106">
    <property type="entry name" value="Asp/hSer_DH_NAD-bd"/>
</dbReference>
<dbReference type="GO" id="GO:0004412">
    <property type="term" value="F:homoserine dehydrogenase activity"/>
    <property type="evidence" value="ECO:0007669"/>
    <property type="project" value="UniProtKB-EC"/>
</dbReference>
<evidence type="ECO:0000259" key="20">
    <source>
        <dbReference type="Pfam" id="PF03447"/>
    </source>
</evidence>
<evidence type="ECO:0000256" key="5">
    <source>
        <dbReference type="ARBA" id="ARBA00013213"/>
    </source>
</evidence>
<evidence type="ECO:0000256" key="15">
    <source>
        <dbReference type="PIRSR" id="PIRSR036497-1"/>
    </source>
</evidence>
<evidence type="ECO:0000256" key="3">
    <source>
        <dbReference type="ARBA" id="ARBA00005062"/>
    </source>
</evidence>
<dbReference type="Proteomes" id="UP000799444">
    <property type="component" value="Unassembled WGS sequence"/>
</dbReference>
<name>A0A9P4UWM3_9PLEO</name>
<evidence type="ECO:0000256" key="17">
    <source>
        <dbReference type="RuleBase" id="RU000579"/>
    </source>
</evidence>
<evidence type="ECO:0000256" key="13">
    <source>
        <dbReference type="ARBA" id="ARBA00059589"/>
    </source>
</evidence>
<evidence type="ECO:0000256" key="8">
    <source>
        <dbReference type="ARBA" id="ARBA00022697"/>
    </source>
</evidence>
<evidence type="ECO:0000256" key="9">
    <source>
        <dbReference type="ARBA" id="ARBA00022857"/>
    </source>
</evidence>
<dbReference type="InterPro" id="IPR036291">
    <property type="entry name" value="NAD(P)-bd_dom_sf"/>
</dbReference>
<comment type="catalytic activity">
    <reaction evidence="12">
        <text>L-homoserine + NADP(+) = L-aspartate 4-semialdehyde + NADPH + H(+)</text>
        <dbReference type="Rhea" id="RHEA:15761"/>
        <dbReference type="ChEBI" id="CHEBI:15378"/>
        <dbReference type="ChEBI" id="CHEBI:57476"/>
        <dbReference type="ChEBI" id="CHEBI:57783"/>
        <dbReference type="ChEBI" id="CHEBI:58349"/>
        <dbReference type="ChEBI" id="CHEBI:537519"/>
        <dbReference type="EC" id="1.1.1.3"/>
    </reaction>
    <physiologicalReaction direction="right-to-left" evidence="12">
        <dbReference type="Rhea" id="RHEA:15763"/>
    </physiologicalReaction>
</comment>
<feature type="binding site" evidence="16">
    <location>
        <begin position="13"/>
        <end position="18"/>
    </location>
    <ligand>
        <name>NADP(+)</name>
        <dbReference type="ChEBI" id="CHEBI:58349"/>
    </ligand>
</feature>
<reference evidence="21" key="1">
    <citation type="journal article" date="2020" name="Stud. Mycol.">
        <title>101 Dothideomycetes genomes: a test case for predicting lifestyles and emergence of pathogens.</title>
        <authorList>
            <person name="Haridas S."/>
            <person name="Albert R."/>
            <person name="Binder M."/>
            <person name="Bloem J."/>
            <person name="Labutti K."/>
            <person name="Salamov A."/>
            <person name="Andreopoulos B."/>
            <person name="Baker S."/>
            <person name="Barry K."/>
            <person name="Bills G."/>
            <person name="Bluhm B."/>
            <person name="Cannon C."/>
            <person name="Castanera R."/>
            <person name="Culley D."/>
            <person name="Daum C."/>
            <person name="Ezra D."/>
            <person name="Gonzalez J."/>
            <person name="Henrissat B."/>
            <person name="Kuo A."/>
            <person name="Liang C."/>
            <person name="Lipzen A."/>
            <person name="Lutzoni F."/>
            <person name="Magnuson J."/>
            <person name="Mondo S."/>
            <person name="Nolan M."/>
            <person name="Ohm R."/>
            <person name="Pangilinan J."/>
            <person name="Park H.-J."/>
            <person name="Ramirez L."/>
            <person name="Alfaro M."/>
            <person name="Sun H."/>
            <person name="Tritt A."/>
            <person name="Yoshinaga Y."/>
            <person name="Zwiers L.-H."/>
            <person name="Turgeon B."/>
            <person name="Goodwin S."/>
            <person name="Spatafora J."/>
            <person name="Crous P."/>
            <person name="Grigoriev I."/>
        </authorList>
    </citation>
    <scope>NUCLEOTIDE SEQUENCE</scope>
    <source>
        <strain evidence="21">CBS 125425</strain>
    </source>
</reference>
<keyword evidence="7 14" id="KW-0028">Amino-acid biosynthesis</keyword>
<evidence type="ECO:0000256" key="16">
    <source>
        <dbReference type="PIRSR" id="PIRSR036497-2"/>
    </source>
</evidence>
<keyword evidence="8 14" id="KW-0791">Threonine biosynthesis</keyword>
<organism evidence="21 22">
    <name type="scientific">Polyplosphaeria fusca</name>
    <dbReference type="NCBI Taxonomy" id="682080"/>
    <lineage>
        <taxon>Eukaryota</taxon>
        <taxon>Fungi</taxon>
        <taxon>Dikarya</taxon>
        <taxon>Ascomycota</taxon>
        <taxon>Pezizomycotina</taxon>
        <taxon>Dothideomycetes</taxon>
        <taxon>Pleosporomycetidae</taxon>
        <taxon>Pleosporales</taxon>
        <taxon>Tetraplosphaeriaceae</taxon>
        <taxon>Polyplosphaeria</taxon>
    </lineage>
</organism>
<evidence type="ECO:0000256" key="10">
    <source>
        <dbReference type="ARBA" id="ARBA00023002"/>
    </source>
</evidence>
<sequence>MPLPRQVFIAVIGAGGVGKAFLHQLSKLASNLSCSPSAPTYLSLILLSTSKKSVHHADYKSLSNWETELANSTTPPLPLPRLAEYLVKAPGKVVLVDNTSNQDVADAYPMFLKHGVSIVTPNKKAFSGSYQLWTDIFAAASNGQGSGGCIFHESSVGAGLPVISTLKELVETGDEVRRIEGVFSGTMSFLFNSFMPVGGGGGRFSDEVKTAKDKGFTEPDPRDDLNGLDVARKLTILARLAGLKVESPTSFPVQSLIPKELESCASGDEFMQKLPEFDGKMDDLKKEADKEGKVVRFVGSVDVAKGEVKVGLEKFDTSHPIAALKGSDNIIAFYTKRYGDNPLIIQGAGAGGEVTAMGVTGDLIKALRLLQ</sequence>
<dbReference type="PANTHER" id="PTHR43070:SF5">
    <property type="entry name" value="HOMOSERINE DEHYDROGENASE"/>
    <property type="match status" value="1"/>
</dbReference>
<evidence type="ECO:0000256" key="4">
    <source>
        <dbReference type="ARBA" id="ARBA00006753"/>
    </source>
</evidence>
<evidence type="ECO:0000256" key="14">
    <source>
        <dbReference type="PIRNR" id="PIRNR036497"/>
    </source>
</evidence>
<dbReference type="Gene3D" id="3.30.360.10">
    <property type="entry name" value="Dihydrodipicolinate Reductase, domain 2"/>
    <property type="match status" value="1"/>
</dbReference>
<evidence type="ECO:0000256" key="18">
    <source>
        <dbReference type="RuleBase" id="RU004171"/>
    </source>
</evidence>
<evidence type="ECO:0000256" key="11">
    <source>
        <dbReference type="ARBA" id="ARBA00023167"/>
    </source>
</evidence>
<dbReference type="OrthoDB" id="67851at2759"/>
<dbReference type="GO" id="GO:0009086">
    <property type="term" value="P:methionine biosynthetic process"/>
    <property type="evidence" value="ECO:0007669"/>
    <property type="project" value="UniProtKB-KW"/>
</dbReference>
<accession>A0A9P4UWM3</accession>
<feature type="domain" description="Homoserine dehydrogenase catalytic" evidence="19">
    <location>
        <begin position="161"/>
        <end position="364"/>
    </location>
</feature>
<dbReference type="FunFam" id="3.30.360.10:FF:000006">
    <property type="entry name" value="Bifunctional aspartokinase/homoserine dehydrogenase"/>
    <property type="match status" value="1"/>
</dbReference>
<protein>
    <recommendedName>
        <fullName evidence="6 14">Homoserine dehydrogenase</fullName>
        <shortName evidence="14">HDH</shortName>
        <ecNumber evidence="5 14">1.1.1.3</ecNumber>
    </recommendedName>
</protein>
<comment type="pathway">
    <text evidence="2 17">Amino-acid biosynthesis; L-threonine biosynthesis; L-threonine from L-aspartate: step 3/5.</text>
</comment>
<comment type="similarity">
    <text evidence="4 14 18">Belongs to the homoserine dehydrogenase family.</text>
</comment>
<dbReference type="InterPro" id="IPR019811">
    <property type="entry name" value="HDH_CS"/>
</dbReference>
<dbReference type="GO" id="GO:0050661">
    <property type="term" value="F:NADP binding"/>
    <property type="evidence" value="ECO:0007669"/>
    <property type="project" value="InterPro"/>
</dbReference>
<evidence type="ECO:0000259" key="19">
    <source>
        <dbReference type="Pfam" id="PF00742"/>
    </source>
</evidence>
<feature type="binding site" evidence="16">
    <location>
        <position position="99"/>
    </location>
    <ligand>
        <name>NADPH</name>
        <dbReference type="ChEBI" id="CHEBI:57783"/>
    </ligand>
</feature>
<dbReference type="InterPro" id="IPR022697">
    <property type="entry name" value="HDH_short"/>
</dbReference>
<evidence type="ECO:0000256" key="12">
    <source>
        <dbReference type="ARBA" id="ARBA00048841"/>
    </source>
</evidence>
<feature type="binding site" evidence="16">
    <location>
        <position position="123"/>
    </location>
    <ligand>
        <name>NADPH</name>
        <dbReference type="ChEBI" id="CHEBI:57783"/>
    </ligand>
</feature>
<dbReference type="InterPro" id="IPR001342">
    <property type="entry name" value="HDH_cat"/>
</dbReference>
<feature type="active site" description="Proton donor" evidence="15">
    <location>
        <position position="233"/>
    </location>
</feature>
<comment type="pathway">
    <text evidence="3 17">Amino-acid biosynthesis; L-methionine biosynthesis via de novo pathway; L-homoserine from L-aspartate: step 3/3.</text>
</comment>
<keyword evidence="10 14" id="KW-0560">Oxidoreductase</keyword>
<dbReference type="Pfam" id="PF00742">
    <property type="entry name" value="Homoserine_dh"/>
    <property type="match status" value="1"/>
</dbReference>
<dbReference type="PROSITE" id="PS01042">
    <property type="entry name" value="HOMOSER_DHGENASE"/>
    <property type="match status" value="1"/>
</dbReference>
<dbReference type="PIRSF" id="PIRSF036497">
    <property type="entry name" value="HDH_short"/>
    <property type="match status" value="1"/>
</dbReference>
<comment type="function">
    <text evidence="13">Catalyzes the conversion of L-aspartate-beta-semialdehyde (L-Asa) to L-homoserine (L-Hse), the third step in the biosynthesis of amino acids that derive from aspartate (the aspartate family of amino acids), including methioinine and threonine, the latter of which is a precursor to isoleucine; production of homoserine leads to a branch-point in the pathway as it can either be O-phosphorylated for processing to threonine, or O-acylated for processing to methionine.</text>
</comment>
<dbReference type="Gene3D" id="3.40.50.720">
    <property type="entry name" value="NAD(P)-binding Rossmann-like Domain"/>
    <property type="match status" value="1"/>
</dbReference>
<dbReference type="EMBL" id="ML996302">
    <property type="protein sequence ID" value="KAF2727963.1"/>
    <property type="molecule type" value="Genomic_DNA"/>
</dbReference>
<keyword evidence="9 14" id="KW-0521">NADP</keyword>
<keyword evidence="22" id="KW-1185">Reference proteome</keyword>
<dbReference type="SUPFAM" id="SSF51735">
    <property type="entry name" value="NAD(P)-binding Rossmann-fold domains"/>
    <property type="match status" value="1"/>
</dbReference>